<evidence type="ECO:0000259" key="2">
    <source>
        <dbReference type="Pfam" id="PF12146"/>
    </source>
</evidence>
<dbReference type="Gramene" id="ERN16420">
    <property type="protein sequence ID" value="ERN16420"/>
    <property type="gene ID" value="AMTR_s00052p00156010"/>
</dbReference>
<dbReference type="EMBL" id="KI392446">
    <property type="protein sequence ID" value="ERN16420.1"/>
    <property type="molecule type" value="Genomic_DNA"/>
</dbReference>
<gene>
    <name evidence="3" type="ORF">AMTR_s00052p00156010</name>
</gene>
<feature type="compositionally biased region" description="Polar residues" evidence="1">
    <location>
        <begin position="300"/>
        <end position="311"/>
    </location>
</feature>
<evidence type="ECO:0000313" key="4">
    <source>
        <dbReference type="Proteomes" id="UP000017836"/>
    </source>
</evidence>
<name>U5D2D8_AMBTC</name>
<dbReference type="PANTHER" id="PTHR42886">
    <property type="entry name" value="RE40534P-RELATED"/>
    <property type="match status" value="1"/>
</dbReference>
<dbReference type="HOGENOM" id="CLU_048353_0_0_1"/>
<dbReference type="STRING" id="13333.U5D2D8"/>
<evidence type="ECO:0000256" key="1">
    <source>
        <dbReference type="SAM" id="MobiDB-lite"/>
    </source>
</evidence>
<protein>
    <recommendedName>
        <fullName evidence="2">Serine aminopeptidase S33 domain-containing protein</fullName>
    </recommendedName>
</protein>
<dbReference type="Gene3D" id="3.40.50.1820">
    <property type="entry name" value="alpha/beta hydrolase"/>
    <property type="match status" value="1"/>
</dbReference>
<dbReference type="PANTHER" id="PTHR42886:SF53">
    <property type="entry name" value="ALPHA_BETA-HYDROLASES SUPERFAMILY PROTEIN"/>
    <property type="match status" value="1"/>
</dbReference>
<evidence type="ECO:0000313" key="3">
    <source>
        <dbReference type="EMBL" id="ERN16420.1"/>
    </source>
</evidence>
<dbReference type="SUPFAM" id="SSF53474">
    <property type="entry name" value="alpha/beta-Hydrolases"/>
    <property type="match status" value="1"/>
</dbReference>
<proteinExistence type="predicted"/>
<reference evidence="4" key="1">
    <citation type="journal article" date="2013" name="Science">
        <title>The Amborella genome and the evolution of flowering plants.</title>
        <authorList>
            <consortium name="Amborella Genome Project"/>
        </authorList>
    </citation>
    <scope>NUCLEOTIDE SEQUENCE [LARGE SCALE GENOMIC DNA]</scope>
</reference>
<dbReference type="AlphaFoldDB" id="U5D2D8"/>
<sequence>MRITRWNITRRSGSNSTLHRRRIYGVLPCGERGQRALSVHPFVFPVIPMQTVIIPNKCNERLVGLLHEAESRPIIVLCHGFRSSKDDSTIKALTTALTREGISAFRFDFSGNGESEGSFQYGNYWKEVEDLRSVVEYFSGAQRKTRAIIGHSKGGNAVLLYASKYHDVDTVVNVSGRFDLRQGIEGRLGKGFMEKIKNSGFIDVKDRNGKFDYRVTEESLMDRLNTDMSVATPMIAKHCRVLTIHGTKDEIIPVEDALEFDKLISNHKLHIIEGANHVYSSHRSELASTVVDFTKAGYQPENQQSEQVTDVNDQREG</sequence>
<feature type="region of interest" description="Disordered" evidence="1">
    <location>
        <begin position="298"/>
        <end position="317"/>
    </location>
</feature>
<dbReference type="InterPro" id="IPR029058">
    <property type="entry name" value="AB_hydrolase_fold"/>
</dbReference>
<dbReference type="Pfam" id="PF12146">
    <property type="entry name" value="Hydrolase_4"/>
    <property type="match status" value="1"/>
</dbReference>
<dbReference type="OMA" id="CHGYKGF"/>
<dbReference type="Proteomes" id="UP000017836">
    <property type="component" value="Unassembled WGS sequence"/>
</dbReference>
<organism evidence="3 4">
    <name type="scientific">Amborella trichopoda</name>
    <dbReference type="NCBI Taxonomy" id="13333"/>
    <lineage>
        <taxon>Eukaryota</taxon>
        <taxon>Viridiplantae</taxon>
        <taxon>Streptophyta</taxon>
        <taxon>Embryophyta</taxon>
        <taxon>Tracheophyta</taxon>
        <taxon>Spermatophyta</taxon>
        <taxon>Magnoliopsida</taxon>
        <taxon>Amborellales</taxon>
        <taxon>Amborellaceae</taxon>
        <taxon>Amborella</taxon>
    </lineage>
</organism>
<keyword evidence="4" id="KW-1185">Reference proteome</keyword>
<dbReference type="InterPro" id="IPR022742">
    <property type="entry name" value="Hydrolase_4"/>
</dbReference>
<accession>U5D2D8</accession>
<feature type="domain" description="Serine aminopeptidase S33" evidence="2">
    <location>
        <begin position="70"/>
        <end position="232"/>
    </location>
</feature>
<dbReference type="eggNOG" id="KOG4667">
    <property type="taxonomic scope" value="Eukaryota"/>
</dbReference>